<dbReference type="Proteomes" id="UP000031668">
    <property type="component" value="Unassembled WGS sequence"/>
</dbReference>
<evidence type="ECO:0000313" key="2">
    <source>
        <dbReference type="Proteomes" id="UP000031668"/>
    </source>
</evidence>
<protein>
    <submittedName>
        <fullName evidence="1">Uncharacterized protein</fullName>
    </submittedName>
</protein>
<organism evidence="1 2">
    <name type="scientific">Thelohanellus kitauei</name>
    <name type="common">Myxosporean</name>
    <dbReference type="NCBI Taxonomy" id="669202"/>
    <lineage>
        <taxon>Eukaryota</taxon>
        <taxon>Metazoa</taxon>
        <taxon>Cnidaria</taxon>
        <taxon>Myxozoa</taxon>
        <taxon>Myxosporea</taxon>
        <taxon>Bivalvulida</taxon>
        <taxon>Platysporina</taxon>
        <taxon>Myxobolidae</taxon>
        <taxon>Thelohanellus</taxon>
    </lineage>
</organism>
<sequence>MITAMRWSQEAAGCVDPTWNSFLGCETDLPAHRSLLTILPFIHTTIQICPLRCLMDNVCTTRDLRLNTPTDKVLVYLGRKVNNCLYKIAGYSETLTDDQNKVSDGNFNMSMVSKDYCNK</sequence>
<dbReference type="AlphaFoldDB" id="A0A0C2IL01"/>
<keyword evidence="2" id="KW-1185">Reference proteome</keyword>
<accession>A0A0C2IL01</accession>
<proteinExistence type="predicted"/>
<dbReference type="EMBL" id="JWZT01003606">
    <property type="protein sequence ID" value="KII66099.1"/>
    <property type="molecule type" value="Genomic_DNA"/>
</dbReference>
<name>A0A0C2IL01_THEKT</name>
<reference evidence="1 2" key="1">
    <citation type="journal article" date="2014" name="Genome Biol. Evol.">
        <title>The genome of the myxosporean Thelohanellus kitauei shows adaptations to nutrient acquisition within its fish host.</title>
        <authorList>
            <person name="Yang Y."/>
            <person name="Xiong J."/>
            <person name="Zhou Z."/>
            <person name="Huo F."/>
            <person name="Miao W."/>
            <person name="Ran C."/>
            <person name="Liu Y."/>
            <person name="Zhang J."/>
            <person name="Feng J."/>
            <person name="Wang M."/>
            <person name="Wang M."/>
            <person name="Wang L."/>
            <person name="Yao B."/>
        </authorList>
    </citation>
    <scope>NUCLEOTIDE SEQUENCE [LARGE SCALE GENOMIC DNA]</scope>
    <source>
        <strain evidence="1">Wuqing</strain>
    </source>
</reference>
<gene>
    <name evidence="1" type="ORF">RF11_00882</name>
</gene>
<comment type="caution">
    <text evidence="1">The sequence shown here is derived from an EMBL/GenBank/DDBJ whole genome shotgun (WGS) entry which is preliminary data.</text>
</comment>
<evidence type="ECO:0000313" key="1">
    <source>
        <dbReference type="EMBL" id="KII66099.1"/>
    </source>
</evidence>